<keyword evidence="2 3" id="KW-0238">DNA-binding</keyword>
<evidence type="ECO:0000256" key="2">
    <source>
        <dbReference type="ARBA" id="ARBA00023125"/>
    </source>
</evidence>
<dbReference type="Proteomes" id="UP000565715">
    <property type="component" value="Unassembled WGS sequence"/>
</dbReference>
<dbReference type="SUPFAM" id="SSF52540">
    <property type="entry name" value="P-loop containing nucleoside triphosphate hydrolases"/>
    <property type="match status" value="1"/>
</dbReference>
<protein>
    <submittedName>
        <fullName evidence="5">Transcriptional regulator</fullName>
    </submittedName>
</protein>
<dbReference type="Gene3D" id="1.10.10.10">
    <property type="entry name" value="Winged helix-like DNA-binding domain superfamily/Winged helix DNA-binding domain"/>
    <property type="match status" value="1"/>
</dbReference>
<organism evidence="5 6">
    <name type="scientific">Nocardia speluncae</name>
    <dbReference type="NCBI Taxonomy" id="419477"/>
    <lineage>
        <taxon>Bacteria</taxon>
        <taxon>Bacillati</taxon>
        <taxon>Actinomycetota</taxon>
        <taxon>Actinomycetes</taxon>
        <taxon>Mycobacteriales</taxon>
        <taxon>Nocardiaceae</taxon>
        <taxon>Nocardia</taxon>
    </lineage>
</organism>
<dbReference type="EMBL" id="JAAXOO010000010">
    <property type="protein sequence ID" value="NKY37762.1"/>
    <property type="molecule type" value="Genomic_DNA"/>
</dbReference>
<sequence length="1125" mass="119244">MVLDPGRSGGRYPVTPVPADDPLVVTLLGRIALRHDSTLVDVPGNRARSLLVALALRPGRTRSAAALIGEVWGEEPPRAPANALHTQISRLRSVLPDGVLEAGPGGYRLALRADQVDLTAARELAVQARAQLTAGEVEAAQRSVDRARALWSGEPGADLPAGPLADELAAAAATQTEVLDEIERETRAAVGDLDGAIAVARRQLRRRPTAEAVAHPLMRLLATAGRDSEALGVFADLRAALAGELGTDPGPAVTELNTAVLRGRFTPRATLPGTGPAARGPAAVGVRAAPNALLGRADDLAELSRLLRASRVVTVLGPGGTGKTRVANELALREAGNQPVVLVELASVRPGGAPAEAVADIESATAAAMGLGEIRRESGLSPAVSGPDTRRRLRDALSARPMLLALDNCEHLIDATAAVVADLVGSCPQLTVLTTSRAPLAITAETVYPLGPLASDAAGSPATDLFSARARAVRPSVRLDMESVARLCRTLDGLPLAIELAAARVRTMSVEDIERRLDQRFALLRTGDRTSPERHRTLHAVIAWSWNLLEPDEQITLRRMCRFPGGFTLTAAETVAGAGALSVGDIASAVDGLVGQSLLTVVETEGAGLRYRMLETVREFGEQELVAADLGPGSEIDLVATRMACWARDFAVLMAECYGRGDELGPALTVAAELDNLVAVLRRAESAGDRQTMYAVFPVAAMRWVMHGANLELMGWIPRMLAIAPPAGSRGVYAELEAAGHAVIALHLAFMDRSLRPLALVRTRARLLLRRDTGLRAPFRFLAQLLTCPPESLRLARLLARATRSPDRHTRALALMARTNIWENMGRIHESSRDARAAVSTLTEAEVWSRAMLAQHRGALTGQVARYRESVAFYAEAAGLLHRIRAYEESLEVHSYLAASLAGSGAPARARRELATALGFSGAGGADPAVIDDPGIHRNHRLSTIAAVLAGIELVEGETEAGLGHFRRALDLIGWPVHDTTPGPGMLLTGSAALAAHVLYDRGDVVARLVPELIDLVPRRLGHVLDLPQLGAVACAVGSGLLLLGEQEAAGVELLALAPRVVSRQDYPVLRWDRHRDLWRDRIGADRLSSAVTAAGGLRRGVAAERIVEVIRDLGPHLPARSPGP</sequence>
<dbReference type="Pfam" id="PF00486">
    <property type="entry name" value="Trans_reg_C"/>
    <property type="match status" value="1"/>
</dbReference>
<dbReference type="Gene3D" id="3.40.50.300">
    <property type="entry name" value="P-loop containing nucleotide triphosphate hydrolases"/>
    <property type="match status" value="1"/>
</dbReference>
<accession>A0A846XP61</accession>
<dbReference type="PANTHER" id="PTHR47691">
    <property type="entry name" value="REGULATOR-RELATED"/>
    <property type="match status" value="1"/>
</dbReference>
<keyword evidence="6" id="KW-1185">Reference proteome</keyword>
<proteinExistence type="inferred from homology"/>
<dbReference type="InterPro" id="IPR011990">
    <property type="entry name" value="TPR-like_helical_dom_sf"/>
</dbReference>
<comment type="similarity">
    <text evidence="1">Belongs to the AfsR/DnrI/RedD regulatory family.</text>
</comment>
<comment type="caution">
    <text evidence="5">The sequence shown here is derived from an EMBL/GenBank/DDBJ whole genome shotgun (WGS) entry which is preliminary data.</text>
</comment>
<evidence type="ECO:0000313" key="5">
    <source>
        <dbReference type="EMBL" id="NKY37762.1"/>
    </source>
</evidence>
<evidence type="ECO:0000313" key="6">
    <source>
        <dbReference type="Proteomes" id="UP000565715"/>
    </source>
</evidence>
<dbReference type="PANTHER" id="PTHR47691:SF3">
    <property type="entry name" value="HTH-TYPE TRANSCRIPTIONAL REGULATOR RV0890C-RELATED"/>
    <property type="match status" value="1"/>
</dbReference>
<dbReference type="PROSITE" id="PS51755">
    <property type="entry name" value="OMPR_PHOB"/>
    <property type="match status" value="1"/>
</dbReference>
<evidence type="ECO:0000256" key="1">
    <source>
        <dbReference type="ARBA" id="ARBA00005820"/>
    </source>
</evidence>
<dbReference type="Pfam" id="PF25872">
    <property type="entry name" value="HTH_77"/>
    <property type="match status" value="1"/>
</dbReference>
<dbReference type="AlphaFoldDB" id="A0A846XP61"/>
<dbReference type="InterPro" id="IPR001867">
    <property type="entry name" value="OmpR/PhoB-type_DNA-bd"/>
</dbReference>
<dbReference type="SUPFAM" id="SSF46894">
    <property type="entry name" value="C-terminal effector domain of the bipartite response regulators"/>
    <property type="match status" value="1"/>
</dbReference>
<feature type="domain" description="OmpR/PhoB-type" evidence="4">
    <location>
        <begin position="15"/>
        <end position="111"/>
    </location>
</feature>
<dbReference type="Pfam" id="PF03704">
    <property type="entry name" value="BTAD"/>
    <property type="match status" value="1"/>
</dbReference>
<dbReference type="GO" id="GO:0000160">
    <property type="term" value="P:phosphorelay signal transduction system"/>
    <property type="evidence" value="ECO:0007669"/>
    <property type="project" value="InterPro"/>
</dbReference>
<feature type="DNA-binding region" description="OmpR/PhoB-type" evidence="3">
    <location>
        <begin position="15"/>
        <end position="111"/>
    </location>
</feature>
<dbReference type="InterPro" id="IPR036388">
    <property type="entry name" value="WH-like_DNA-bd_sf"/>
</dbReference>
<gene>
    <name evidence="5" type="ORF">HGA13_32530</name>
</gene>
<evidence type="ECO:0000256" key="3">
    <source>
        <dbReference type="PROSITE-ProRule" id="PRU01091"/>
    </source>
</evidence>
<dbReference type="InterPro" id="IPR016032">
    <property type="entry name" value="Sig_transdc_resp-reg_C-effctor"/>
</dbReference>
<dbReference type="Gene3D" id="1.25.40.10">
    <property type="entry name" value="Tetratricopeptide repeat domain"/>
    <property type="match status" value="2"/>
</dbReference>
<dbReference type="InterPro" id="IPR005158">
    <property type="entry name" value="BTAD"/>
</dbReference>
<reference evidence="5 6" key="1">
    <citation type="submission" date="2020-04" db="EMBL/GenBank/DDBJ databases">
        <title>MicrobeNet Type strains.</title>
        <authorList>
            <person name="Nicholson A.C."/>
        </authorList>
    </citation>
    <scope>NUCLEOTIDE SEQUENCE [LARGE SCALE GENOMIC DNA]</scope>
    <source>
        <strain evidence="5 6">DSM 45078</strain>
    </source>
</reference>
<dbReference type="InterPro" id="IPR058852">
    <property type="entry name" value="HTH_77"/>
</dbReference>
<dbReference type="RefSeq" id="WP_068044437.1">
    <property type="nucleotide sequence ID" value="NZ_JAAXOO010000010.1"/>
</dbReference>
<dbReference type="InterPro" id="IPR027417">
    <property type="entry name" value="P-loop_NTPase"/>
</dbReference>
<dbReference type="SMART" id="SM01043">
    <property type="entry name" value="BTAD"/>
    <property type="match status" value="1"/>
</dbReference>
<evidence type="ECO:0000259" key="4">
    <source>
        <dbReference type="PROSITE" id="PS51755"/>
    </source>
</evidence>
<name>A0A846XP61_9NOCA</name>
<dbReference type="GO" id="GO:0006355">
    <property type="term" value="P:regulation of DNA-templated transcription"/>
    <property type="evidence" value="ECO:0007669"/>
    <property type="project" value="InterPro"/>
</dbReference>
<dbReference type="SMART" id="SM00862">
    <property type="entry name" value="Trans_reg_C"/>
    <property type="match status" value="1"/>
</dbReference>
<dbReference type="GO" id="GO:0003677">
    <property type="term" value="F:DNA binding"/>
    <property type="evidence" value="ECO:0007669"/>
    <property type="project" value="UniProtKB-UniRule"/>
</dbReference>
<dbReference type="SUPFAM" id="SSF48452">
    <property type="entry name" value="TPR-like"/>
    <property type="match status" value="1"/>
</dbReference>